<comment type="caution">
    <text evidence="1">The sequence shown here is derived from an EMBL/GenBank/DDBJ whole genome shotgun (WGS) entry which is preliminary data.</text>
</comment>
<organism evidence="1 2">
    <name type="scientific">Funneliformis caledonium</name>
    <dbReference type="NCBI Taxonomy" id="1117310"/>
    <lineage>
        <taxon>Eukaryota</taxon>
        <taxon>Fungi</taxon>
        <taxon>Fungi incertae sedis</taxon>
        <taxon>Mucoromycota</taxon>
        <taxon>Glomeromycotina</taxon>
        <taxon>Glomeromycetes</taxon>
        <taxon>Glomerales</taxon>
        <taxon>Glomeraceae</taxon>
        <taxon>Funneliformis</taxon>
    </lineage>
</organism>
<evidence type="ECO:0000313" key="1">
    <source>
        <dbReference type="EMBL" id="CAG8682638.1"/>
    </source>
</evidence>
<protein>
    <submittedName>
        <fullName evidence="1">1151_t:CDS:1</fullName>
    </submittedName>
</protein>
<accession>A0A9N9EKT6</accession>
<sequence>RPSVSSQFTILSSECDVEKKHESFVNIVEISDGAEHVFMSPDNNQIVKQYRIS</sequence>
<gene>
    <name evidence="1" type="ORF">FCALED_LOCUS12582</name>
</gene>
<dbReference type="EMBL" id="CAJVPQ010006268">
    <property type="protein sequence ID" value="CAG8682638.1"/>
    <property type="molecule type" value="Genomic_DNA"/>
</dbReference>
<proteinExistence type="predicted"/>
<dbReference type="Proteomes" id="UP000789570">
    <property type="component" value="Unassembled WGS sequence"/>
</dbReference>
<keyword evidence="2" id="KW-1185">Reference proteome</keyword>
<dbReference type="AlphaFoldDB" id="A0A9N9EKT6"/>
<reference evidence="1" key="1">
    <citation type="submission" date="2021-06" db="EMBL/GenBank/DDBJ databases">
        <authorList>
            <person name="Kallberg Y."/>
            <person name="Tangrot J."/>
            <person name="Rosling A."/>
        </authorList>
    </citation>
    <scope>NUCLEOTIDE SEQUENCE</scope>
    <source>
        <strain evidence="1">UK204</strain>
    </source>
</reference>
<evidence type="ECO:0000313" key="2">
    <source>
        <dbReference type="Proteomes" id="UP000789570"/>
    </source>
</evidence>
<feature type="non-terminal residue" evidence="1">
    <location>
        <position position="53"/>
    </location>
</feature>
<name>A0A9N9EKT6_9GLOM</name>